<proteinExistence type="predicted"/>
<keyword evidence="4" id="KW-0670">Pyruvate</keyword>
<dbReference type="Gene3D" id="3.40.50.720">
    <property type="entry name" value="NAD(P)-binding Rossmann-like Domain"/>
    <property type="match status" value="2"/>
</dbReference>
<dbReference type="STRING" id="937218.SAMN06297251_102322"/>
<protein>
    <submittedName>
        <fullName evidence="4">Glyoxylate/hydroxypyruvate reductase A</fullName>
    </submittedName>
</protein>
<evidence type="ECO:0000256" key="1">
    <source>
        <dbReference type="ARBA" id="ARBA00023002"/>
    </source>
</evidence>
<dbReference type="RefSeq" id="WP_084408758.1">
    <property type="nucleotide sequence ID" value="NZ_FWXR01000002.1"/>
</dbReference>
<dbReference type="PANTHER" id="PTHR43333:SF1">
    <property type="entry name" value="D-ISOMER SPECIFIC 2-HYDROXYACID DEHYDROGENASE NAD-BINDING DOMAIN-CONTAINING PROTEIN"/>
    <property type="match status" value="1"/>
</dbReference>
<evidence type="ECO:0000256" key="2">
    <source>
        <dbReference type="ARBA" id="ARBA00023027"/>
    </source>
</evidence>
<sequence length="312" mass="33930">MTVLLSVTGFDPDRWLEALRKADPARNFVRDASPGDEDVRYAVVWKHPHGLLDTYPNLQAILSLGAGVDHILTDQRLPDVPIARIVADDLTARMSEYVLWRVLDHHRRGFAYRAQQARSQWNERLQPAAGEITVGIMGLGELGRDAASKLRNLGFKVTGWSRAPKSVEGVESFAGENGLGPFLQSADILVVLLPLTRDTRGIVNGKLLSQLKRETPLGGPVLINAGRGGLQVEVDILAALDDGTLMEASLDVFEIEPLPAASKLWSHPRVFVTPHAAASSEPTALAPVITRQIAAHERGEALENVVDRAAGY</sequence>
<dbReference type="Pfam" id="PF02826">
    <property type="entry name" value="2-Hacid_dh_C"/>
    <property type="match status" value="1"/>
</dbReference>
<evidence type="ECO:0000313" key="4">
    <source>
        <dbReference type="EMBL" id="SMC46080.1"/>
    </source>
</evidence>
<organism evidence="4 5">
    <name type="scientific">Fulvimarina manganoxydans</name>
    <dbReference type="NCBI Taxonomy" id="937218"/>
    <lineage>
        <taxon>Bacteria</taxon>
        <taxon>Pseudomonadati</taxon>
        <taxon>Pseudomonadota</taxon>
        <taxon>Alphaproteobacteria</taxon>
        <taxon>Hyphomicrobiales</taxon>
        <taxon>Aurantimonadaceae</taxon>
        <taxon>Fulvimarina</taxon>
    </lineage>
</organism>
<evidence type="ECO:0000259" key="3">
    <source>
        <dbReference type="Pfam" id="PF02826"/>
    </source>
</evidence>
<name>A0A1W1ZCD0_9HYPH</name>
<feature type="domain" description="D-isomer specific 2-hydroxyacid dehydrogenase NAD-binding" evidence="3">
    <location>
        <begin position="101"/>
        <end position="277"/>
    </location>
</feature>
<dbReference type="CDD" id="cd12164">
    <property type="entry name" value="GDH_like_2"/>
    <property type="match status" value="1"/>
</dbReference>
<dbReference type="Proteomes" id="UP000192656">
    <property type="component" value="Unassembled WGS sequence"/>
</dbReference>
<accession>A0A1W1ZCD0</accession>
<dbReference type="AlphaFoldDB" id="A0A1W1ZCD0"/>
<dbReference type="OrthoDB" id="9787219at2"/>
<dbReference type="GO" id="GO:0051287">
    <property type="term" value="F:NAD binding"/>
    <property type="evidence" value="ECO:0007669"/>
    <property type="project" value="InterPro"/>
</dbReference>
<dbReference type="InterPro" id="IPR036291">
    <property type="entry name" value="NAD(P)-bd_dom_sf"/>
</dbReference>
<dbReference type="EMBL" id="FWXR01000002">
    <property type="protein sequence ID" value="SMC46080.1"/>
    <property type="molecule type" value="Genomic_DNA"/>
</dbReference>
<dbReference type="InterPro" id="IPR006140">
    <property type="entry name" value="D-isomer_DH_NAD-bd"/>
</dbReference>
<gene>
    <name evidence="4" type="ORF">SAMN06297251_102322</name>
</gene>
<dbReference type="SUPFAM" id="SSF51735">
    <property type="entry name" value="NAD(P)-binding Rossmann-fold domains"/>
    <property type="match status" value="1"/>
</dbReference>
<dbReference type="SUPFAM" id="SSF52283">
    <property type="entry name" value="Formate/glycerate dehydrogenase catalytic domain-like"/>
    <property type="match status" value="1"/>
</dbReference>
<keyword evidence="2" id="KW-0520">NAD</keyword>
<keyword evidence="5" id="KW-1185">Reference proteome</keyword>
<reference evidence="4 5" key="1">
    <citation type="submission" date="2017-04" db="EMBL/GenBank/DDBJ databases">
        <authorList>
            <person name="Afonso C.L."/>
            <person name="Miller P.J."/>
            <person name="Scott M.A."/>
            <person name="Spackman E."/>
            <person name="Goraichik I."/>
            <person name="Dimitrov K.M."/>
            <person name="Suarez D.L."/>
            <person name="Swayne D.E."/>
        </authorList>
    </citation>
    <scope>NUCLEOTIDE SEQUENCE [LARGE SCALE GENOMIC DNA]</scope>
    <source>
        <strain evidence="4 5">CGMCC 1.10972</strain>
    </source>
</reference>
<evidence type="ECO:0000313" key="5">
    <source>
        <dbReference type="Proteomes" id="UP000192656"/>
    </source>
</evidence>
<keyword evidence="1" id="KW-0560">Oxidoreductase</keyword>
<dbReference type="GO" id="GO:0016491">
    <property type="term" value="F:oxidoreductase activity"/>
    <property type="evidence" value="ECO:0007669"/>
    <property type="project" value="UniProtKB-KW"/>
</dbReference>
<dbReference type="PANTHER" id="PTHR43333">
    <property type="entry name" value="2-HACID_DH_C DOMAIN-CONTAINING PROTEIN"/>
    <property type="match status" value="1"/>
</dbReference>